<accession>H3ZJY7</accession>
<evidence type="ECO:0000256" key="1">
    <source>
        <dbReference type="SAM" id="Phobius"/>
    </source>
</evidence>
<gene>
    <name evidence="2" type="ORF">OCC_00432</name>
</gene>
<keyword evidence="1" id="KW-1133">Transmembrane helix</keyword>
<dbReference type="EMBL" id="CP006670">
    <property type="protein sequence ID" value="EHR79677.1"/>
    <property type="molecule type" value="Genomic_DNA"/>
</dbReference>
<dbReference type="InterPro" id="IPR008930">
    <property type="entry name" value="Terpenoid_cyclase/PrenylTrfase"/>
</dbReference>
<dbReference type="HOGENOM" id="CLU_506827_0_0_2"/>
<feature type="transmembrane region" description="Helical" evidence="1">
    <location>
        <begin position="544"/>
        <end position="565"/>
    </location>
</feature>
<dbReference type="SUPFAM" id="SSF48239">
    <property type="entry name" value="Terpenoid cyclases/Protein prenyltransferases"/>
    <property type="match status" value="2"/>
</dbReference>
<reference evidence="2 3" key="1">
    <citation type="journal article" date="2012" name="J. Bacteriol.">
        <title>Genome sequence of the model hyperthermophilic archaeon Thermococcus litoralis NS-C.</title>
        <authorList>
            <person name="Gardner A.F."/>
            <person name="Kumar S."/>
            <person name="Perler F.B."/>
        </authorList>
    </citation>
    <scope>NUCLEOTIDE SEQUENCE [LARGE SCALE GENOMIC DNA]</scope>
    <source>
        <strain evidence="3">ATCC 51850 / DSM 5473 / JCM 8560 / NS-C</strain>
    </source>
</reference>
<dbReference type="GeneID" id="16548384"/>
<evidence type="ECO:0008006" key="4">
    <source>
        <dbReference type="Google" id="ProtNLM"/>
    </source>
</evidence>
<dbReference type="Proteomes" id="UP000015502">
    <property type="component" value="Chromosome"/>
</dbReference>
<dbReference type="STRING" id="523849.OCC_00432"/>
<keyword evidence="3" id="KW-1185">Reference proteome</keyword>
<dbReference type="PaxDb" id="523849-OCC_00432"/>
<dbReference type="KEGG" id="tlt:OCC_00432"/>
<dbReference type="Gene3D" id="1.50.10.20">
    <property type="match status" value="1"/>
</dbReference>
<keyword evidence="1" id="KW-0472">Membrane</keyword>
<evidence type="ECO:0000313" key="3">
    <source>
        <dbReference type="Proteomes" id="UP000015502"/>
    </source>
</evidence>
<dbReference type="RefSeq" id="WP_004066317.1">
    <property type="nucleotide sequence ID" value="NC_022084.1"/>
</dbReference>
<sequence length="577" mass="66253">MTRKLVLWFFVFFLILPLPANAQSPIKEYQEKVLEVKNGAANGYFPDYNMFPSFIYTCHSYWGISPLKIYYLYIETISLVRSGYNESRLEKLRETIKSLQERDGSFPAVPLQETIYYPWSTDGMTFEYCESSKAGSTALALLALLEAGENPNSEVIQKGVQYLLETMKRKPYYPDENVSRFVPGCYGENWTIIPCRSAFPSNATHGAYWTTRVCRMDRGGFSVCIEVPGVATTAYATALLHKLGYDVRDELKFLQEYLTLDNLINRPLSSCCIEFANISTKDLEPGELKIYYSHRRPPKWWWREDLAFPVNDFDYRDPYESLALPLLYLREEGLIFENNATRTILEALKESQKVPEKYIYLEISGYKYKGSSYFVVNMTPLIVLNGTLREDYQGEFYAYYGFKFPNESIKIEVRSTNARAGAILASKVDVLDTMFMIYSNSRCNKEAELSKECFLNEFPPSILDYSWSSDVYSTAVALIWLYASNETTYEGFQKAIEYLGTKGLKDGSRSFDGYAYALIALSLYSGDWERNRPEIGNDGENTKYLAYILVLVMILSVTIGGYFLWRSMNKDELGGNL</sequence>
<organism evidence="2 3">
    <name type="scientific">Thermococcus litoralis (strain ATCC 51850 / DSM 5473 / JCM 8560 / NS-C)</name>
    <dbReference type="NCBI Taxonomy" id="523849"/>
    <lineage>
        <taxon>Archaea</taxon>
        <taxon>Methanobacteriati</taxon>
        <taxon>Methanobacteriota</taxon>
        <taxon>Thermococci</taxon>
        <taxon>Thermococcales</taxon>
        <taxon>Thermococcaceae</taxon>
        <taxon>Thermococcus</taxon>
    </lineage>
</organism>
<dbReference type="AlphaFoldDB" id="H3ZJY7"/>
<keyword evidence="1" id="KW-0812">Transmembrane</keyword>
<protein>
    <recommendedName>
        <fullName evidence="4">Squalene cyclase C-terminal domain-containing protein</fullName>
    </recommendedName>
</protein>
<name>H3ZJY7_THELN</name>
<evidence type="ECO:0000313" key="2">
    <source>
        <dbReference type="EMBL" id="EHR79677.1"/>
    </source>
</evidence>
<proteinExistence type="predicted"/>